<evidence type="ECO:0000313" key="3">
    <source>
        <dbReference type="Proteomes" id="UP000266673"/>
    </source>
</evidence>
<gene>
    <name evidence="2" type="ORF">C2G38_2059485</name>
</gene>
<dbReference type="EMBL" id="QKWP01000067">
    <property type="protein sequence ID" value="RIB28402.1"/>
    <property type="molecule type" value="Genomic_DNA"/>
</dbReference>
<reference evidence="2 3" key="1">
    <citation type="submission" date="2018-06" db="EMBL/GenBank/DDBJ databases">
        <title>Comparative genomics reveals the genomic features of Rhizophagus irregularis, R. cerebriforme, R. diaphanum and Gigaspora rosea, and their symbiotic lifestyle signature.</title>
        <authorList>
            <person name="Morin E."/>
            <person name="San Clemente H."/>
            <person name="Chen E.C.H."/>
            <person name="De La Providencia I."/>
            <person name="Hainaut M."/>
            <person name="Kuo A."/>
            <person name="Kohler A."/>
            <person name="Murat C."/>
            <person name="Tang N."/>
            <person name="Roy S."/>
            <person name="Loubradou J."/>
            <person name="Henrissat B."/>
            <person name="Grigoriev I.V."/>
            <person name="Corradi N."/>
            <person name="Roux C."/>
            <person name="Martin F.M."/>
        </authorList>
    </citation>
    <scope>NUCLEOTIDE SEQUENCE [LARGE SCALE GENOMIC DNA]</scope>
    <source>
        <strain evidence="2 3">DAOM 194757</strain>
    </source>
</reference>
<organism evidence="2 3">
    <name type="scientific">Gigaspora rosea</name>
    <dbReference type="NCBI Taxonomy" id="44941"/>
    <lineage>
        <taxon>Eukaryota</taxon>
        <taxon>Fungi</taxon>
        <taxon>Fungi incertae sedis</taxon>
        <taxon>Mucoromycota</taxon>
        <taxon>Glomeromycotina</taxon>
        <taxon>Glomeromycetes</taxon>
        <taxon>Diversisporales</taxon>
        <taxon>Gigasporaceae</taxon>
        <taxon>Gigaspora</taxon>
    </lineage>
</organism>
<dbReference type="AlphaFoldDB" id="A0A397W2Y6"/>
<dbReference type="Proteomes" id="UP000266673">
    <property type="component" value="Unassembled WGS sequence"/>
</dbReference>
<name>A0A397W2Y6_9GLOM</name>
<proteinExistence type="predicted"/>
<comment type="caution">
    <text evidence="2">The sequence shown here is derived from an EMBL/GenBank/DDBJ whole genome shotgun (WGS) entry which is preliminary data.</text>
</comment>
<keyword evidence="1" id="KW-0472">Membrane</keyword>
<keyword evidence="1" id="KW-1133">Transmembrane helix</keyword>
<evidence type="ECO:0000256" key="1">
    <source>
        <dbReference type="SAM" id="Phobius"/>
    </source>
</evidence>
<feature type="transmembrane region" description="Helical" evidence="1">
    <location>
        <begin position="76"/>
        <end position="98"/>
    </location>
</feature>
<sequence>MTPPTKQNVVAISILWMIGGILGLVQNFMVLSDQYLVTVDSSAQFAIAINSITIAITFFGLIVVSYSKSAQLVKIFSGLFILVVIVHIIYSVYFFIIVSSNDVLYYYLRITIFQFIASLLGIYFAKIIVDYSKVVEFNQNNVQTPTKVEAPNVTDHQVIQIIN</sequence>
<feature type="transmembrane region" description="Helical" evidence="1">
    <location>
        <begin position="104"/>
        <end position="125"/>
    </location>
</feature>
<protein>
    <submittedName>
        <fullName evidence="2">Uncharacterized protein</fullName>
    </submittedName>
</protein>
<accession>A0A397W2Y6</accession>
<keyword evidence="3" id="KW-1185">Reference proteome</keyword>
<feature type="transmembrane region" description="Helical" evidence="1">
    <location>
        <begin position="9"/>
        <end position="31"/>
    </location>
</feature>
<evidence type="ECO:0000313" key="2">
    <source>
        <dbReference type="EMBL" id="RIB28402.1"/>
    </source>
</evidence>
<feature type="transmembrane region" description="Helical" evidence="1">
    <location>
        <begin position="43"/>
        <end position="64"/>
    </location>
</feature>
<dbReference type="OrthoDB" id="2418146at2759"/>
<keyword evidence="1" id="KW-0812">Transmembrane</keyword>